<accession>A0A5C5SGT5</accession>
<reference evidence="1 2" key="1">
    <citation type="submission" date="2019-08" db="EMBL/GenBank/DDBJ databases">
        <authorList>
            <person name="Lei W."/>
        </authorList>
    </citation>
    <scope>NUCLEOTIDE SEQUENCE [LARGE SCALE GENOMIC DNA]</scope>
    <source>
        <strain evidence="1 2">CCUG 66496</strain>
    </source>
</reference>
<dbReference type="EMBL" id="VOHL01000001">
    <property type="protein sequence ID" value="TWS99155.1"/>
    <property type="molecule type" value="Genomic_DNA"/>
</dbReference>
<dbReference type="InterPro" id="IPR006524">
    <property type="entry name" value="ArpU-like"/>
</dbReference>
<organism evidence="1 2">
    <name type="scientific">Streptococcus cuniculipharyngis</name>
    <dbReference type="NCBI Taxonomy" id="1562651"/>
    <lineage>
        <taxon>Bacteria</taxon>
        <taxon>Bacillati</taxon>
        <taxon>Bacillota</taxon>
        <taxon>Bacilli</taxon>
        <taxon>Lactobacillales</taxon>
        <taxon>Streptococcaceae</taxon>
        <taxon>Streptococcus</taxon>
    </lineage>
</organism>
<name>A0A5C5SGT5_9STRE</name>
<evidence type="ECO:0000313" key="2">
    <source>
        <dbReference type="Proteomes" id="UP000317430"/>
    </source>
</evidence>
<dbReference type="OrthoDB" id="2227133at2"/>
<dbReference type="AlphaFoldDB" id="A0A5C5SGT5"/>
<dbReference type="Proteomes" id="UP000317430">
    <property type="component" value="Unassembled WGS sequence"/>
</dbReference>
<gene>
    <name evidence="1" type="ORF">FRX57_02855</name>
</gene>
<comment type="caution">
    <text evidence="1">The sequence shown here is derived from an EMBL/GenBank/DDBJ whole genome shotgun (WGS) entry which is preliminary data.</text>
</comment>
<proteinExistence type="predicted"/>
<evidence type="ECO:0000313" key="1">
    <source>
        <dbReference type="EMBL" id="TWS99155.1"/>
    </source>
</evidence>
<sequence length="141" mass="16747">MTFFPEIDVEKTKANAKRKLEEYRCWREVANDEHEQRITQVLSFMPRTTGSRPNQVVETLVVNKVSAEQEIEAIERGFNKILSERHRYILLHKHLLNEVEYDYVIYGDLGYESARYYELLEEAYLSFANTYRSGILLVYKS</sequence>
<protein>
    <submittedName>
        <fullName evidence="1">ArpU family transcriptional regulator</fullName>
    </submittedName>
</protein>
<keyword evidence="2" id="KW-1185">Reference proteome</keyword>
<dbReference type="RefSeq" id="WP_146566440.1">
    <property type="nucleotide sequence ID" value="NZ_VOHL01000001.1"/>
</dbReference>
<dbReference type="NCBIfam" id="TIGR01637">
    <property type="entry name" value="phage_arpU"/>
    <property type="match status" value="1"/>
</dbReference>